<keyword evidence="4 6" id="KW-1133">Transmembrane helix</keyword>
<protein>
    <submittedName>
        <fullName evidence="8">Dispanin subfamily A member 2b-like</fullName>
    </submittedName>
    <submittedName>
        <fullName evidence="7">Interferon-induced transmembrane protein 1-like protein</fullName>
    </submittedName>
</protein>
<dbReference type="AlphaFoldDB" id="V9L371"/>
<evidence type="ECO:0000256" key="2">
    <source>
        <dbReference type="ARBA" id="ARBA00006843"/>
    </source>
</evidence>
<evidence type="ECO:0000256" key="6">
    <source>
        <dbReference type="SAM" id="Phobius"/>
    </source>
</evidence>
<dbReference type="RefSeq" id="XP_042197466.1">
    <property type="nucleotide sequence ID" value="XM_042341532.1"/>
</dbReference>
<reference evidence="9" key="1">
    <citation type="journal article" date="2006" name="Science">
        <title>Ancient noncoding elements conserved in the human genome.</title>
        <authorList>
            <person name="Venkatesh B."/>
            <person name="Kirkness E.F."/>
            <person name="Loh Y.H."/>
            <person name="Halpern A.L."/>
            <person name="Lee A.P."/>
            <person name="Johnson J."/>
            <person name="Dandona N."/>
            <person name="Viswanathan L.D."/>
            <person name="Tay A."/>
            <person name="Venter J.C."/>
            <person name="Strausberg R.L."/>
            <person name="Brenner S."/>
        </authorList>
    </citation>
    <scope>NUCLEOTIDE SEQUENCE [LARGE SCALE GENOMIC DNA]</scope>
</reference>
<reference evidence="9" key="2">
    <citation type="journal article" date="2007" name="PLoS Biol.">
        <title>Survey sequencing and comparative analysis of the elephant shark (Callorhinchus milii) genome.</title>
        <authorList>
            <person name="Venkatesh B."/>
            <person name="Kirkness E.F."/>
            <person name="Loh Y.H."/>
            <person name="Halpern A.L."/>
            <person name="Lee A.P."/>
            <person name="Johnson J."/>
            <person name="Dandona N."/>
            <person name="Viswanathan L.D."/>
            <person name="Tay A."/>
            <person name="Venter J.C."/>
            <person name="Strausberg R.L."/>
            <person name="Brenner S."/>
        </authorList>
    </citation>
    <scope>NUCLEOTIDE SEQUENCE [LARGE SCALE GENOMIC DNA]</scope>
</reference>
<name>V9L371_CALMI</name>
<dbReference type="Ensembl" id="ENSCMIT00000017798.1">
    <property type="protein sequence ID" value="ENSCMIP00000017460.1"/>
    <property type="gene ID" value="ENSCMIG00000008327.1"/>
</dbReference>
<dbReference type="GeneTree" id="ENSGT00950000182857"/>
<evidence type="ECO:0000256" key="4">
    <source>
        <dbReference type="ARBA" id="ARBA00022989"/>
    </source>
</evidence>
<dbReference type="PANTHER" id="PTHR13999">
    <property type="entry name" value="INTERFERON INDUCIBLE TRANSMEMBRANE PROTEIN"/>
    <property type="match status" value="1"/>
</dbReference>
<evidence type="ECO:0000256" key="3">
    <source>
        <dbReference type="ARBA" id="ARBA00022692"/>
    </source>
</evidence>
<keyword evidence="9" id="KW-1185">Reference proteome</keyword>
<keyword evidence="5 6" id="KW-0472">Membrane</keyword>
<dbReference type="Pfam" id="PF04505">
    <property type="entry name" value="CD225"/>
    <property type="match status" value="1"/>
</dbReference>
<evidence type="ECO:0000256" key="5">
    <source>
        <dbReference type="ARBA" id="ARBA00023136"/>
    </source>
</evidence>
<dbReference type="EMBL" id="JW873269">
    <property type="protein sequence ID" value="AFP05786.1"/>
    <property type="molecule type" value="mRNA"/>
</dbReference>
<dbReference type="GeneID" id="103185999"/>
<gene>
    <name evidence="8" type="primary">LOC103185999</name>
</gene>
<dbReference type="KEGG" id="cmk:103185999"/>
<reference evidence="7 9" key="3">
    <citation type="journal article" date="2014" name="Nature">
        <title>Elephant shark genome provides unique insights into gnathostome evolution.</title>
        <authorList>
            <consortium name="International Elephant Shark Genome Sequencing Consortium"/>
            <person name="Venkatesh B."/>
            <person name="Lee A.P."/>
            <person name="Ravi V."/>
            <person name="Maurya A.K."/>
            <person name="Lian M.M."/>
            <person name="Swann J.B."/>
            <person name="Ohta Y."/>
            <person name="Flajnik M.F."/>
            <person name="Sutoh Y."/>
            <person name="Kasahara M."/>
            <person name="Hoon S."/>
            <person name="Gangu V."/>
            <person name="Roy S.W."/>
            <person name="Irimia M."/>
            <person name="Korzh V."/>
            <person name="Kondrychyn I."/>
            <person name="Lim Z.W."/>
            <person name="Tay B.H."/>
            <person name="Tohari S."/>
            <person name="Kong K.W."/>
            <person name="Ho S."/>
            <person name="Lorente-Galdos B."/>
            <person name="Quilez J."/>
            <person name="Marques-Bonet T."/>
            <person name="Raney B.J."/>
            <person name="Ingham P.W."/>
            <person name="Tay A."/>
            <person name="Hillier L.W."/>
            <person name="Minx P."/>
            <person name="Boehm T."/>
            <person name="Wilson R.K."/>
            <person name="Brenner S."/>
            <person name="Warren W.C."/>
        </authorList>
    </citation>
    <scope>NUCLEOTIDE SEQUENCE</scope>
    <source>
        <tissue evidence="7">Gills</tissue>
    </source>
</reference>
<feature type="transmembrane region" description="Helical" evidence="6">
    <location>
        <begin position="110"/>
        <end position="133"/>
    </location>
</feature>
<dbReference type="InterPro" id="IPR051517">
    <property type="entry name" value="IFITM_antiviral_protein"/>
</dbReference>
<evidence type="ECO:0000256" key="1">
    <source>
        <dbReference type="ARBA" id="ARBA00004370"/>
    </source>
</evidence>
<dbReference type="InterPro" id="IPR007593">
    <property type="entry name" value="CD225/Dispanin_fam"/>
</dbReference>
<dbReference type="STRING" id="7868.ENSCMIP00000017460"/>
<evidence type="ECO:0000313" key="9">
    <source>
        <dbReference type="Proteomes" id="UP000314986"/>
    </source>
</evidence>
<keyword evidence="3 6" id="KW-0812">Transmembrane</keyword>
<dbReference type="OrthoDB" id="9906841at2759"/>
<dbReference type="OMA" id="ERERMDC"/>
<reference evidence="8" key="4">
    <citation type="submission" date="2025-05" db="UniProtKB">
        <authorList>
            <consortium name="Ensembl"/>
        </authorList>
    </citation>
    <scope>IDENTIFICATION</scope>
</reference>
<evidence type="ECO:0000313" key="7">
    <source>
        <dbReference type="EMBL" id="AFP05786.1"/>
    </source>
</evidence>
<comment type="similarity">
    <text evidence="2">Belongs to the CD225/Dispanin family.</text>
</comment>
<evidence type="ECO:0000313" key="8">
    <source>
        <dbReference type="Ensembl" id="ENSCMIP00000017460.1"/>
    </source>
</evidence>
<dbReference type="Proteomes" id="UP000314986">
    <property type="component" value="Unassembled WGS sequence"/>
</dbReference>
<accession>V9L371</accession>
<dbReference type="PANTHER" id="PTHR13999:SF4">
    <property type="entry name" value="INTERFERON-INDUCED TRANSMEMBRANE PROTEIN 3"/>
    <property type="match status" value="1"/>
</dbReference>
<proteinExistence type="evidence at transcript level"/>
<feature type="transmembrane region" description="Helical" evidence="6">
    <location>
        <begin position="62"/>
        <end position="84"/>
    </location>
</feature>
<organism evidence="7">
    <name type="scientific">Callorhinchus milii</name>
    <name type="common">Ghost shark</name>
    <dbReference type="NCBI Taxonomy" id="7868"/>
    <lineage>
        <taxon>Eukaryota</taxon>
        <taxon>Metazoa</taxon>
        <taxon>Chordata</taxon>
        <taxon>Craniata</taxon>
        <taxon>Vertebrata</taxon>
        <taxon>Chondrichthyes</taxon>
        <taxon>Holocephali</taxon>
        <taxon>Chimaeriformes</taxon>
        <taxon>Callorhinchidae</taxon>
        <taxon>Callorhinchus</taxon>
    </lineage>
</organism>
<dbReference type="GO" id="GO:0005886">
    <property type="term" value="C:plasma membrane"/>
    <property type="evidence" value="ECO:0007669"/>
    <property type="project" value="TreeGrafter"/>
</dbReference>
<sequence>MVEEAVPGGGESVEWHCFREEERERMDCGAESADPGHHPYRRLKPEDSVIIVPNIANVRDHILWSFFTFFFLNFCCLGFMALAFSVKSRDRKMVGDPEGAKHYASTAKGLNIAATTFSVVILITGIIVILIQVSQ</sequence>
<comment type="subcellular location">
    <subcellularLocation>
        <location evidence="1">Membrane</location>
    </subcellularLocation>
</comment>